<dbReference type="eggNOG" id="ENOG502QQZV">
    <property type="taxonomic scope" value="Eukaryota"/>
</dbReference>
<evidence type="ECO:0000259" key="3">
    <source>
        <dbReference type="Pfam" id="PF16561"/>
    </source>
</evidence>
<dbReference type="Gene3D" id="2.60.40.10">
    <property type="entry name" value="Immunoglobulins"/>
    <property type="match status" value="1"/>
</dbReference>
<dbReference type="GO" id="GO:0009507">
    <property type="term" value="C:chloroplast"/>
    <property type="evidence" value="ECO:0000318"/>
    <property type="project" value="GO_Central"/>
</dbReference>
<keyword evidence="1" id="KW-0175">Coiled coil</keyword>
<accession>A0A059DF52</accession>
<evidence type="ECO:0000256" key="2">
    <source>
        <dbReference type="SAM" id="MobiDB-lite"/>
    </source>
</evidence>
<evidence type="ECO:0000313" key="4">
    <source>
        <dbReference type="EMBL" id="KCW89373.1"/>
    </source>
</evidence>
<feature type="region of interest" description="Disordered" evidence="2">
    <location>
        <begin position="331"/>
        <end position="358"/>
    </location>
</feature>
<feature type="region of interest" description="Disordered" evidence="2">
    <location>
        <begin position="1"/>
        <end position="20"/>
    </location>
</feature>
<dbReference type="PANTHER" id="PTHR47434:SF2">
    <property type="entry name" value="PROTEIN PTST HOMOLOG 3, CHLOROPLASTIC"/>
    <property type="match status" value="1"/>
</dbReference>
<dbReference type="OrthoDB" id="531008at2759"/>
<feature type="coiled-coil region" evidence="1">
    <location>
        <begin position="441"/>
        <end position="493"/>
    </location>
</feature>
<sequence length="583" mass="64459">MAAPLPHFATCPSSSSSSLSPHRLSFPYHRRLQCRPVLRFLSRACSPARRPPAAAAACVASSPRKSRSGRKTKSNAELCSDVKEFLASAGLPEGHVPSVKELLQHGRDDLAYIIRRRGYKLIRELLANSEDMKVYVSDVEINIAEEKEAIIANEEESEGQNEHAGYLDEENSRSIGISVEEDCFDEVDINSSVDDAGNSNMDIETPFSLSMKDDTTQDAVESMIEDTPSSMGTSNAEEISASVDGEPENSSNNNIFMPVETSTNLVTVAKDSTTSLSHFEWVSSTSVETSLTNSSDHGYTCVEPCAKPSVEEKVAKFMQDGYLEPVEDQLPEVPGEIDDGENQSSTECDMSKPAAEPQLENHNGEQSIHVHEESNGAVTPSMSMARQFSPAKVHSSFSESSAEELFDADVGNNLDEEKRKQENQAEISHLKFMLHQKELELSWLKEQIEKEKLALEMLQTKAENEISKAQKVISEKEAELQAAEESLSGLKEVKIEYSGNGDIVEVAGSFNGWHHPIKMDPHPLATATDTVGSRRSRYWSTMLWLYPGTYEIKFIVDGKWMVDPQKESVTRGAICNNVLQVDR</sequence>
<dbReference type="InterPro" id="IPR013783">
    <property type="entry name" value="Ig-like_fold"/>
</dbReference>
<protein>
    <recommendedName>
        <fullName evidence="3">AMP-activated protein kinase glycogen-binding domain-containing protein</fullName>
    </recommendedName>
</protein>
<dbReference type="EMBL" id="KK198753">
    <property type="protein sequence ID" value="KCW89373.1"/>
    <property type="molecule type" value="Genomic_DNA"/>
</dbReference>
<dbReference type="SUPFAM" id="SSF81296">
    <property type="entry name" value="E set domains"/>
    <property type="match status" value="1"/>
</dbReference>
<dbReference type="Pfam" id="PF16561">
    <property type="entry name" value="AMPK1_CBM"/>
    <property type="match status" value="1"/>
</dbReference>
<organism evidence="4">
    <name type="scientific">Eucalyptus grandis</name>
    <name type="common">Flooded gum</name>
    <dbReference type="NCBI Taxonomy" id="71139"/>
    <lineage>
        <taxon>Eukaryota</taxon>
        <taxon>Viridiplantae</taxon>
        <taxon>Streptophyta</taxon>
        <taxon>Embryophyta</taxon>
        <taxon>Tracheophyta</taxon>
        <taxon>Spermatophyta</taxon>
        <taxon>Magnoliopsida</taxon>
        <taxon>eudicotyledons</taxon>
        <taxon>Gunneridae</taxon>
        <taxon>Pentapetalae</taxon>
        <taxon>rosids</taxon>
        <taxon>malvids</taxon>
        <taxon>Myrtales</taxon>
        <taxon>Myrtaceae</taxon>
        <taxon>Myrtoideae</taxon>
        <taxon>Eucalypteae</taxon>
        <taxon>Eucalyptus</taxon>
    </lineage>
</organism>
<dbReference type="CDD" id="cd02859">
    <property type="entry name" value="E_set_AMPKbeta_like_N"/>
    <property type="match status" value="1"/>
</dbReference>
<dbReference type="InterPro" id="IPR032640">
    <property type="entry name" value="AMPK1_CBM"/>
</dbReference>
<dbReference type="KEGG" id="egr:104439443"/>
<dbReference type="InParanoid" id="A0A059DF52"/>
<reference evidence="4" key="1">
    <citation type="submission" date="2013-07" db="EMBL/GenBank/DDBJ databases">
        <title>The genome of Eucalyptus grandis.</title>
        <authorList>
            <person name="Schmutz J."/>
            <person name="Hayes R."/>
            <person name="Myburg A."/>
            <person name="Tuskan G."/>
            <person name="Grattapaglia D."/>
            <person name="Rokhsar D.S."/>
        </authorList>
    </citation>
    <scope>NUCLEOTIDE SEQUENCE</scope>
    <source>
        <tissue evidence="4">Leaf extractions</tissue>
    </source>
</reference>
<dbReference type="FunCoup" id="A0A059DF52">
    <property type="interactions" value="1316"/>
</dbReference>
<dbReference type="PANTHER" id="PTHR47434">
    <property type="entry name" value="PROTEIN PTST HOMOLOG 3, CHLOROPLASTIC"/>
    <property type="match status" value="1"/>
</dbReference>
<name>A0A059DF52_EUCGR</name>
<dbReference type="OMA" id="GWHHPIK"/>
<feature type="compositionally biased region" description="Acidic residues" evidence="2">
    <location>
        <begin position="331"/>
        <end position="341"/>
    </location>
</feature>
<proteinExistence type="predicted"/>
<evidence type="ECO:0000256" key="1">
    <source>
        <dbReference type="SAM" id="Coils"/>
    </source>
</evidence>
<dbReference type="GO" id="GO:0019252">
    <property type="term" value="P:starch biosynthetic process"/>
    <property type="evidence" value="ECO:0000318"/>
    <property type="project" value="GO_Central"/>
</dbReference>
<feature type="domain" description="AMP-activated protein kinase glycogen-binding" evidence="3">
    <location>
        <begin position="493"/>
        <end position="582"/>
    </location>
</feature>
<gene>
    <name evidence="4" type="ORF">EUGRSUZ_A01669</name>
</gene>
<dbReference type="Gramene" id="KCW89373">
    <property type="protein sequence ID" value="KCW89373"/>
    <property type="gene ID" value="EUGRSUZ_A01669"/>
</dbReference>
<dbReference type="InterPro" id="IPR014756">
    <property type="entry name" value="Ig_E-set"/>
</dbReference>
<dbReference type="AlphaFoldDB" id="A0A059DF52"/>